<dbReference type="Proteomes" id="UP000002296">
    <property type="component" value="Unassembled WGS sequence"/>
</dbReference>
<sequence>MAKKRDSEVMTSMGEKKDNGGVKGPGMPLPDAAGKHHPPRRFPRVDAMELEAPVALVNFPRARQRGVGGGEAPLDVIERGNRPGVPFDQCSLSTVGGNGDVSSHRRRKKYTTTTVTTTTITKILLPHMQQAVVFEGAEGDAKHTALDPQVFLMAIEGNKKTPGQNPNEMQSTEGAKLCNGTGHIREQGPPSYGDESPASRPNHAMRMHRSSQSPSLQGNNCISSSSNSSKKNNNGEINKIILPKIESFRAHQCVPANLAPHGNASSKNLQSAKGYAAVPQQPWICSQNTVGNTTVTHHQSSALRKPQAGSRHGPSYGGTARESAEQSISNNDGCFSLPQHLPRPRSGAPHAQIDGQPPGHGVSAPWILNEVRQENGWHTAG</sequence>
<proteinExistence type="predicted"/>
<dbReference type="GeneID" id="3540010"/>
<feature type="compositionally biased region" description="Basic and acidic residues" evidence="1">
    <location>
        <begin position="1"/>
        <end position="20"/>
    </location>
</feature>
<protein>
    <submittedName>
        <fullName evidence="2">Uncharacterized protein</fullName>
    </submittedName>
</protein>
<dbReference type="PaxDb" id="353153-Q4D4W1"/>
<evidence type="ECO:0000313" key="3">
    <source>
        <dbReference type="Proteomes" id="UP000002296"/>
    </source>
</evidence>
<evidence type="ECO:0000313" key="2">
    <source>
        <dbReference type="EMBL" id="EAN87565.1"/>
    </source>
</evidence>
<feature type="compositionally biased region" description="Polar residues" evidence="1">
    <location>
        <begin position="161"/>
        <end position="173"/>
    </location>
</feature>
<dbReference type="RefSeq" id="XP_809416.1">
    <property type="nucleotide sequence ID" value="XM_804323.1"/>
</dbReference>
<organism evidence="2 3">
    <name type="scientific">Trypanosoma cruzi (strain CL Brener)</name>
    <dbReference type="NCBI Taxonomy" id="353153"/>
    <lineage>
        <taxon>Eukaryota</taxon>
        <taxon>Discoba</taxon>
        <taxon>Euglenozoa</taxon>
        <taxon>Kinetoplastea</taxon>
        <taxon>Metakinetoplastina</taxon>
        <taxon>Trypanosomatida</taxon>
        <taxon>Trypanosomatidae</taxon>
        <taxon>Trypanosoma</taxon>
        <taxon>Schizotrypanum</taxon>
    </lineage>
</organism>
<keyword evidence="3" id="KW-1185">Reference proteome</keyword>
<comment type="caution">
    <text evidence="2">The sequence shown here is derived from an EMBL/GenBank/DDBJ whole genome shotgun (WGS) entry which is preliminary data.</text>
</comment>
<feature type="compositionally biased region" description="Low complexity" evidence="1">
    <location>
        <begin position="219"/>
        <end position="234"/>
    </location>
</feature>
<accession>Q4D4W1</accession>
<feature type="region of interest" description="Disordered" evidence="1">
    <location>
        <begin position="158"/>
        <end position="234"/>
    </location>
</feature>
<dbReference type="EMBL" id="AAHK01001017">
    <property type="protein sequence ID" value="EAN87565.1"/>
    <property type="molecule type" value="Genomic_DNA"/>
</dbReference>
<name>Q4D4W1_TRYCC</name>
<evidence type="ECO:0000256" key="1">
    <source>
        <dbReference type="SAM" id="MobiDB-lite"/>
    </source>
</evidence>
<reference evidence="2 3" key="1">
    <citation type="journal article" date="2005" name="Science">
        <title>The genome sequence of Trypanosoma cruzi, etiologic agent of Chagas disease.</title>
        <authorList>
            <person name="El-Sayed N.M."/>
            <person name="Myler P.J."/>
            <person name="Bartholomeu D.C."/>
            <person name="Nilsson D."/>
            <person name="Aggarwal G."/>
            <person name="Tran A.N."/>
            <person name="Ghedin E."/>
            <person name="Worthey E.A."/>
            <person name="Delcher A.L."/>
            <person name="Blandin G."/>
            <person name="Westenberger S.J."/>
            <person name="Caler E."/>
            <person name="Cerqueira G.C."/>
            <person name="Branche C."/>
            <person name="Haas B."/>
            <person name="Anupama A."/>
            <person name="Arner E."/>
            <person name="Aslund L."/>
            <person name="Attipoe P."/>
            <person name="Bontempi E."/>
            <person name="Bringaud F."/>
            <person name="Burton P."/>
            <person name="Cadag E."/>
            <person name="Campbell D.A."/>
            <person name="Carrington M."/>
            <person name="Crabtree J."/>
            <person name="Darban H."/>
            <person name="da Silveira J.F."/>
            <person name="de Jong P."/>
            <person name="Edwards K."/>
            <person name="Englund P.T."/>
            <person name="Fazelina G."/>
            <person name="Feldblyum T."/>
            <person name="Ferella M."/>
            <person name="Frasch A.C."/>
            <person name="Gull K."/>
            <person name="Horn D."/>
            <person name="Hou L."/>
            <person name="Huang Y."/>
            <person name="Kindlund E."/>
            <person name="Klingbeil M."/>
            <person name="Kluge S."/>
            <person name="Koo H."/>
            <person name="Lacerda D."/>
            <person name="Levin M.J."/>
            <person name="Lorenzi H."/>
            <person name="Louie T."/>
            <person name="Machado C.R."/>
            <person name="McCulloch R."/>
            <person name="McKenna A."/>
            <person name="Mizuno Y."/>
            <person name="Mottram J.C."/>
            <person name="Nelson S."/>
            <person name="Ochaya S."/>
            <person name="Osoegawa K."/>
            <person name="Pai G."/>
            <person name="Parsons M."/>
            <person name="Pentony M."/>
            <person name="Pettersson U."/>
            <person name="Pop M."/>
            <person name="Ramirez J.L."/>
            <person name="Rinta J."/>
            <person name="Robertson L."/>
            <person name="Salzberg S.L."/>
            <person name="Sanchez D.O."/>
            <person name="Seyler A."/>
            <person name="Sharma R."/>
            <person name="Shetty J."/>
            <person name="Simpson A.J."/>
            <person name="Sisk E."/>
            <person name="Tammi M.T."/>
            <person name="Tarleton R."/>
            <person name="Teixeira S."/>
            <person name="Van Aken S."/>
            <person name="Vogt C."/>
            <person name="Ward P.N."/>
            <person name="Wickstead B."/>
            <person name="Wortman J."/>
            <person name="White O."/>
            <person name="Fraser C.M."/>
            <person name="Stuart K.D."/>
            <person name="Andersson B."/>
        </authorList>
    </citation>
    <scope>NUCLEOTIDE SEQUENCE [LARGE SCALE GENOMIC DNA]</scope>
    <source>
        <strain evidence="2 3">CL Brener</strain>
    </source>
</reference>
<gene>
    <name evidence="2" type="ORF">Tc00.1047053507275.50</name>
</gene>
<dbReference type="InParanoid" id="Q4D4W1"/>
<feature type="region of interest" description="Disordered" evidence="1">
    <location>
        <begin position="1"/>
        <end position="39"/>
    </location>
</feature>
<dbReference type="KEGG" id="tcr:507275.50"/>
<dbReference type="AlphaFoldDB" id="Q4D4W1"/>
<feature type="region of interest" description="Disordered" evidence="1">
    <location>
        <begin position="295"/>
        <end position="381"/>
    </location>
</feature>